<feature type="region of interest" description="Disordered" evidence="1">
    <location>
        <begin position="250"/>
        <end position="283"/>
    </location>
</feature>
<accession>A0A1W5CRU7</accession>
<name>A0A1W5CRU7_9LECA</name>
<protein>
    <submittedName>
        <fullName evidence="3">PRELI/MSF1</fullName>
    </submittedName>
</protein>
<evidence type="ECO:0000256" key="1">
    <source>
        <dbReference type="SAM" id="MobiDB-lite"/>
    </source>
</evidence>
<feature type="region of interest" description="Disordered" evidence="1">
    <location>
        <begin position="164"/>
        <end position="195"/>
    </location>
</feature>
<dbReference type="InterPro" id="IPR006797">
    <property type="entry name" value="PRELI/MSF1_dom"/>
</dbReference>
<dbReference type="Pfam" id="PF04707">
    <property type="entry name" value="PRELI"/>
    <property type="match status" value="1"/>
</dbReference>
<evidence type="ECO:0000313" key="4">
    <source>
        <dbReference type="Proteomes" id="UP000192927"/>
    </source>
</evidence>
<dbReference type="GO" id="GO:0005758">
    <property type="term" value="C:mitochondrial intermembrane space"/>
    <property type="evidence" value="ECO:0007669"/>
    <property type="project" value="InterPro"/>
</dbReference>
<dbReference type="AlphaFoldDB" id="A0A1W5CRU7"/>
<feature type="domain" description="PRELI/MSF1" evidence="2">
    <location>
        <begin position="2"/>
        <end position="185"/>
    </location>
</feature>
<dbReference type="Proteomes" id="UP000192927">
    <property type="component" value="Unassembled WGS sequence"/>
</dbReference>
<evidence type="ECO:0000259" key="2">
    <source>
        <dbReference type="PROSITE" id="PS50904"/>
    </source>
</evidence>
<dbReference type="PANTHER" id="PTHR11158">
    <property type="entry name" value="MSF1/PX19 RELATED"/>
    <property type="match status" value="1"/>
</dbReference>
<dbReference type="EMBL" id="FWEW01000062">
    <property type="protein sequence ID" value="SLM33576.1"/>
    <property type="molecule type" value="Genomic_DNA"/>
</dbReference>
<dbReference type="InterPro" id="IPR037365">
    <property type="entry name" value="Slowmo/Ups"/>
</dbReference>
<dbReference type="PROSITE" id="PS50904">
    <property type="entry name" value="PRELI_MSF1"/>
    <property type="match status" value="1"/>
</dbReference>
<sequence>MVKFFESSFIYDYSFPAVTLAYFLRYPNPLAHHVFSTDVIDRHFDPVSQKLHTTRLHQKRSRVPPAVLKLLPKGILGANTDGTAKSYVVEKSVVDVKEGWMETETRNLEWTGILSVVEKQIYRRGDTNQPPARGSLVEHAKDETTDVTTSVTFVSRFGQARALGKRRKADTPASSSVPSSETEEESPPKRGFLASWSTASVQRTIEIMGMRRTREALVNSKEGMNVVLERLLHGGLVGVLEGMRRDHEDAFGPDGPWKRAWQQGPDNNVDGNPGFRNHPFDKD</sequence>
<keyword evidence="4" id="KW-1185">Reference proteome</keyword>
<reference evidence="4" key="1">
    <citation type="submission" date="2017-03" db="EMBL/GenBank/DDBJ databases">
        <authorList>
            <person name="Sharma R."/>
            <person name="Thines M."/>
        </authorList>
    </citation>
    <scope>NUCLEOTIDE SEQUENCE [LARGE SCALE GENOMIC DNA]</scope>
</reference>
<organism evidence="3 4">
    <name type="scientific">Lasallia pustulata</name>
    <dbReference type="NCBI Taxonomy" id="136370"/>
    <lineage>
        <taxon>Eukaryota</taxon>
        <taxon>Fungi</taxon>
        <taxon>Dikarya</taxon>
        <taxon>Ascomycota</taxon>
        <taxon>Pezizomycotina</taxon>
        <taxon>Lecanoromycetes</taxon>
        <taxon>OSLEUM clade</taxon>
        <taxon>Umbilicariomycetidae</taxon>
        <taxon>Umbilicariales</taxon>
        <taxon>Umbilicariaceae</taxon>
        <taxon>Lasallia</taxon>
    </lineage>
</organism>
<proteinExistence type="predicted"/>
<evidence type="ECO:0000313" key="3">
    <source>
        <dbReference type="EMBL" id="SLM33576.1"/>
    </source>
</evidence>